<dbReference type="AlphaFoldDB" id="E2BYD2"/>
<sequence length="138" mass="15476">MKALVGDLRRVYKSALREAQAFLPAQDLRDSRRLLGFLDLDLRSTPSGLPKAGSSSNPAPLTGRETRNTRVSPDPPIGDLRAPDNAIRTAQTRDSRAHDRLPCLVRAHPHSKFASPPLHREEGKRRRRRLETSNRRGT</sequence>
<keyword evidence="3" id="KW-1185">Reference proteome</keyword>
<feature type="region of interest" description="Disordered" evidence="1">
    <location>
        <begin position="43"/>
        <end position="138"/>
    </location>
</feature>
<dbReference type="EMBL" id="GL451431">
    <property type="protein sequence ID" value="EFN79303.1"/>
    <property type="molecule type" value="Genomic_DNA"/>
</dbReference>
<evidence type="ECO:0000313" key="3">
    <source>
        <dbReference type="Proteomes" id="UP000008237"/>
    </source>
</evidence>
<evidence type="ECO:0000313" key="2">
    <source>
        <dbReference type="EMBL" id="EFN79303.1"/>
    </source>
</evidence>
<dbReference type="Proteomes" id="UP000008237">
    <property type="component" value="Unassembled WGS sequence"/>
</dbReference>
<feature type="compositionally biased region" description="Basic and acidic residues" evidence="1">
    <location>
        <begin position="118"/>
        <end position="138"/>
    </location>
</feature>
<feature type="compositionally biased region" description="Basic and acidic residues" evidence="1">
    <location>
        <begin position="91"/>
        <end position="101"/>
    </location>
</feature>
<gene>
    <name evidence="2" type="ORF">EAI_12366</name>
</gene>
<dbReference type="InParanoid" id="E2BYD2"/>
<name>E2BYD2_HARSA</name>
<reference evidence="2 3" key="1">
    <citation type="journal article" date="2010" name="Science">
        <title>Genomic comparison of the ants Camponotus floridanus and Harpegnathos saltator.</title>
        <authorList>
            <person name="Bonasio R."/>
            <person name="Zhang G."/>
            <person name="Ye C."/>
            <person name="Mutti N.S."/>
            <person name="Fang X."/>
            <person name="Qin N."/>
            <person name="Donahue G."/>
            <person name="Yang P."/>
            <person name="Li Q."/>
            <person name="Li C."/>
            <person name="Zhang P."/>
            <person name="Huang Z."/>
            <person name="Berger S.L."/>
            <person name="Reinberg D."/>
            <person name="Wang J."/>
            <person name="Liebig J."/>
        </authorList>
    </citation>
    <scope>NUCLEOTIDE SEQUENCE [LARGE SCALE GENOMIC DNA]</scope>
    <source>
        <strain evidence="2 3">R22 G/1</strain>
    </source>
</reference>
<proteinExistence type="predicted"/>
<evidence type="ECO:0000256" key="1">
    <source>
        <dbReference type="SAM" id="MobiDB-lite"/>
    </source>
</evidence>
<accession>E2BYD2</accession>
<protein>
    <submittedName>
        <fullName evidence="2">Uncharacterized protein</fullName>
    </submittedName>
</protein>
<organism evidence="3">
    <name type="scientific">Harpegnathos saltator</name>
    <name type="common">Jerdon's jumping ant</name>
    <dbReference type="NCBI Taxonomy" id="610380"/>
    <lineage>
        <taxon>Eukaryota</taxon>
        <taxon>Metazoa</taxon>
        <taxon>Ecdysozoa</taxon>
        <taxon>Arthropoda</taxon>
        <taxon>Hexapoda</taxon>
        <taxon>Insecta</taxon>
        <taxon>Pterygota</taxon>
        <taxon>Neoptera</taxon>
        <taxon>Endopterygota</taxon>
        <taxon>Hymenoptera</taxon>
        <taxon>Apocrita</taxon>
        <taxon>Aculeata</taxon>
        <taxon>Formicoidea</taxon>
        <taxon>Formicidae</taxon>
        <taxon>Ponerinae</taxon>
        <taxon>Ponerini</taxon>
        <taxon>Harpegnathos</taxon>
    </lineage>
</organism>